<dbReference type="FunFam" id="3.30.200.20:FF:000177">
    <property type="entry name" value="Cysteine-rich receptor-like protein kinase 2"/>
    <property type="match status" value="1"/>
</dbReference>
<dbReference type="PANTHER" id="PTHR47973">
    <property type="entry name" value="CYSTEINE-RICH RECEPTOR-LIKE PROTEIN KINASE 3"/>
    <property type="match status" value="1"/>
</dbReference>
<protein>
    <submittedName>
        <fullName evidence="22">Cysteine-rich receptor-like protein kinase 42</fullName>
    </submittedName>
</protein>
<keyword evidence="4" id="KW-1003">Cell membrane</keyword>
<keyword evidence="10 17" id="KW-0547">Nucleotide-binding</keyword>
<dbReference type="InterPro" id="IPR038408">
    <property type="entry name" value="GNK2_sf"/>
</dbReference>
<comment type="similarity">
    <text evidence="2">In the N-terminal section; belongs to the leguminous lectin family.</text>
</comment>
<evidence type="ECO:0000256" key="12">
    <source>
        <dbReference type="ARBA" id="ARBA00022840"/>
    </source>
</evidence>
<dbReference type="InterPro" id="IPR002902">
    <property type="entry name" value="GNK2"/>
</dbReference>
<dbReference type="PROSITE" id="PS00108">
    <property type="entry name" value="PROTEIN_KINASE_ST"/>
    <property type="match status" value="1"/>
</dbReference>
<keyword evidence="21" id="KW-1185">Reference proteome</keyword>
<comment type="similarity">
    <text evidence="3">In the C-terminal section; belongs to the protein kinase superfamily. Ser/Thr protein kinase family.</text>
</comment>
<feature type="binding site" evidence="17">
    <location>
        <position position="316"/>
    </location>
    <ligand>
        <name>ATP</name>
        <dbReference type="ChEBI" id="CHEBI:30616"/>
    </ligand>
</feature>
<dbReference type="InterPro" id="IPR011009">
    <property type="entry name" value="Kinase-like_dom_sf"/>
</dbReference>
<organism evidence="21 22">
    <name type="scientific">Nicotiana sylvestris</name>
    <name type="common">Wood tobacco</name>
    <name type="synonym">South American tobacco</name>
    <dbReference type="NCBI Taxonomy" id="4096"/>
    <lineage>
        <taxon>Eukaryota</taxon>
        <taxon>Viridiplantae</taxon>
        <taxon>Streptophyta</taxon>
        <taxon>Embryophyta</taxon>
        <taxon>Tracheophyta</taxon>
        <taxon>Spermatophyta</taxon>
        <taxon>Magnoliopsida</taxon>
        <taxon>eudicotyledons</taxon>
        <taxon>Gunneridae</taxon>
        <taxon>Pentapetalae</taxon>
        <taxon>asterids</taxon>
        <taxon>lamiids</taxon>
        <taxon>Solanales</taxon>
        <taxon>Solanaceae</taxon>
        <taxon>Nicotianoideae</taxon>
        <taxon>Nicotianeae</taxon>
        <taxon>Nicotiana</taxon>
    </lineage>
</organism>
<dbReference type="InterPro" id="IPR008271">
    <property type="entry name" value="Ser/Thr_kinase_AS"/>
</dbReference>
<dbReference type="PROSITE" id="PS51473">
    <property type="entry name" value="GNK2"/>
    <property type="match status" value="1"/>
</dbReference>
<dbReference type="STRING" id="4096.A0A1U7UZZ4"/>
<keyword evidence="12 17" id="KW-0067">ATP-binding</keyword>
<keyword evidence="11" id="KW-0418">Kinase</keyword>
<evidence type="ECO:0000256" key="7">
    <source>
        <dbReference type="ARBA" id="ARBA00022692"/>
    </source>
</evidence>
<evidence type="ECO:0000256" key="14">
    <source>
        <dbReference type="ARBA" id="ARBA00023136"/>
    </source>
</evidence>
<gene>
    <name evidence="22" type="primary">LOC104213733</name>
</gene>
<evidence type="ECO:0000259" key="19">
    <source>
        <dbReference type="PROSITE" id="PS50011"/>
    </source>
</evidence>
<dbReference type="GO" id="GO:0005524">
    <property type="term" value="F:ATP binding"/>
    <property type="evidence" value="ECO:0007669"/>
    <property type="project" value="UniProtKB-UniRule"/>
</dbReference>
<name>A0A1U7UZZ4_NICSY</name>
<evidence type="ECO:0000256" key="4">
    <source>
        <dbReference type="ARBA" id="ARBA00022475"/>
    </source>
</evidence>
<evidence type="ECO:0000256" key="1">
    <source>
        <dbReference type="ARBA" id="ARBA00004251"/>
    </source>
</evidence>
<feature type="domain" description="Protein kinase" evidence="19">
    <location>
        <begin position="288"/>
        <end position="515"/>
    </location>
</feature>
<evidence type="ECO:0000313" key="22">
    <source>
        <dbReference type="RefSeq" id="XP_009761577.1"/>
    </source>
</evidence>
<dbReference type="PROSITE" id="PS50011">
    <property type="entry name" value="PROTEIN_KINASE_DOM"/>
    <property type="match status" value="1"/>
</dbReference>
<evidence type="ECO:0000256" key="5">
    <source>
        <dbReference type="ARBA" id="ARBA00022527"/>
    </source>
</evidence>
<dbReference type="GO" id="GO:0002229">
    <property type="term" value="P:defense response to oomycetes"/>
    <property type="evidence" value="ECO:0007669"/>
    <property type="project" value="UniProtKB-ARBA"/>
</dbReference>
<dbReference type="SMART" id="SM00220">
    <property type="entry name" value="S_TKc"/>
    <property type="match status" value="1"/>
</dbReference>
<keyword evidence="15" id="KW-0675">Receptor</keyword>
<dbReference type="Gene3D" id="3.30.200.20">
    <property type="entry name" value="Phosphorylase Kinase, domain 1"/>
    <property type="match status" value="1"/>
</dbReference>
<feature type="transmembrane region" description="Helical" evidence="18">
    <location>
        <begin position="226"/>
        <end position="248"/>
    </location>
</feature>
<evidence type="ECO:0000256" key="11">
    <source>
        <dbReference type="ARBA" id="ARBA00022777"/>
    </source>
</evidence>
<evidence type="ECO:0000256" key="15">
    <source>
        <dbReference type="ARBA" id="ARBA00023170"/>
    </source>
</evidence>
<proteinExistence type="inferred from homology"/>
<keyword evidence="9" id="KW-0677">Repeat</keyword>
<evidence type="ECO:0000256" key="9">
    <source>
        <dbReference type="ARBA" id="ARBA00022737"/>
    </source>
</evidence>
<dbReference type="FunFam" id="1.10.510.10:FF:000240">
    <property type="entry name" value="Lectin-domain containing receptor kinase A4.3"/>
    <property type="match status" value="1"/>
</dbReference>
<dbReference type="Pfam" id="PF00069">
    <property type="entry name" value="Pkinase"/>
    <property type="match status" value="1"/>
</dbReference>
<keyword evidence="16" id="KW-0325">Glycoprotein</keyword>
<evidence type="ECO:0000256" key="8">
    <source>
        <dbReference type="ARBA" id="ARBA00022729"/>
    </source>
</evidence>
<evidence type="ECO:0000256" key="18">
    <source>
        <dbReference type="SAM" id="Phobius"/>
    </source>
</evidence>
<keyword evidence="13 18" id="KW-1133">Transmembrane helix</keyword>
<accession>A0A1U7UZZ4</accession>
<dbReference type="InterPro" id="IPR017441">
    <property type="entry name" value="Protein_kinase_ATP_BS"/>
</dbReference>
<feature type="transmembrane region" description="Helical" evidence="18">
    <location>
        <begin position="6"/>
        <end position="25"/>
    </location>
</feature>
<evidence type="ECO:0000259" key="20">
    <source>
        <dbReference type="PROSITE" id="PS51473"/>
    </source>
</evidence>
<dbReference type="RefSeq" id="XP_009761577.1">
    <property type="nucleotide sequence ID" value="XM_009763275.1"/>
</dbReference>
<keyword evidence="7 18" id="KW-0812">Transmembrane</keyword>
<dbReference type="InterPro" id="IPR000719">
    <property type="entry name" value="Prot_kinase_dom"/>
</dbReference>
<evidence type="ECO:0000256" key="17">
    <source>
        <dbReference type="PROSITE-ProRule" id="PRU10141"/>
    </source>
</evidence>
<keyword evidence="6" id="KW-0808">Transferase</keyword>
<keyword evidence="8" id="KW-0732">Signal</keyword>
<dbReference type="PROSITE" id="PS00107">
    <property type="entry name" value="PROTEIN_KINASE_ATP"/>
    <property type="match status" value="1"/>
</dbReference>
<dbReference type="Proteomes" id="UP000189701">
    <property type="component" value="Unplaced"/>
</dbReference>
<comment type="subcellular location">
    <subcellularLocation>
        <location evidence="1">Cell membrane</location>
        <topology evidence="1">Single-pass type I membrane protein</topology>
    </subcellularLocation>
</comment>
<keyword evidence="14 18" id="KW-0472">Membrane</keyword>
<feature type="domain" description="Gnk2-homologous" evidence="20">
    <location>
        <begin position="30"/>
        <end position="133"/>
    </location>
</feature>
<evidence type="ECO:0000256" key="2">
    <source>
        <dbReference type="ARBA" id="ARBA00008536"/>
    </source>
</evidence>
<dbReference type="Pfam" id="PF01657">
    <property type="entry name" value="Stress-antifung"/>
    <property type="match status" value="1"/>
</dbReference>
<dbReference type="eggNOG" id="ENOG502QRU4">
    <property type="taxonomic scope" value="Eukaryota"/>
</dbReference>
<evidence type="ECO:0000256" key="3">
    <source>
        <dbReference type="ARBA" id="ARBA00010217"/>
    </source>
</evidence>
<dbReference type="Gene3D" id="1.10.510.10">
    <property type="entry name" value="Transferase(Phosphotransferase) domain 1"/>
    <property type="match status" value="1"/>
</dbReference>
<evidence type="ECO:0000256" key="6">
    <source>
        <dbReference type="ARBA" id="ARBA00022679"/>
    </source>
</evidence>
<evidence type="ECO:0000313" key="21">
    <source>
        <dbReference type="Proteomes" id="UP000189701"/>
    </source>
</evidence>
<dbReference type="GO" id="GO:0004674">
    <property type="term" value="F:protein serine/threonine kinase activity"/>
    <property type="evidence" value="ECO:0007669"/>
    <property type="project" value="UniProtKB-KW"/>
</dbReference>
<sequence length="515" mass="57398">MQFIGLIFPFLKWIIIFLVNFGLFIDADPRISEAGFVYGTNMTSPSIIIPQYTEEMHVITQLVKRHGWGSYAVNSTINNLSIYALANCYDDLPHNDCVKCYIISCSRLPRCLPSVSGRVYLDGCFLRYDYYNFFNETTDAVEDRVNCSSSLGKAQELKAAAEDLIENVTKAAVDNGGYAVANLNGVYGTKRDARALIAGCYLRYSTQDFLNHPSQGTSGRGVSKGVIVAIILGVTAFSMMALFVAYGARKRSLNRKQERINLGKLSSSYKRSNFNFKYENLEKATNYFDPSTKLGQGGNGSVYKGTLPNGKVVAVKRLFFSTRQWVDEFFNEVNLIHGIEHKNLVKLLGCSIEGPESLLVYEFVPNKSLDKYLLDKNKIKILSWEERLRIIVGTTQGIEFLHGGSEMRIIHRDIKSSNVLVDKNFNAKIADFGLARCLVADKSHISTGIAGTLGYMAPEYLVKGQLTEKADVYSYGVLVLEIVCGKTNISLVEDDSGSLLQSVWKFYTTNQVTEA</sequence>
<dbReference type="SUPFAM" id="SSF56112">
    <property type="entry name" value="Protein kinase-like (PK-like)"/>
    <property type="match status" value="1"/>
</dbReference>
<evidence type="ECO:0000256" key="13">
    <source>
        <dbReference type="ARBA" id="ARBA00022989"/>
    </source>
</evidence>
<dbReference type="GO" id="GO:0005886">
    <property type="term" value="C:plasma membrane"/>
    <property type="evidence" value="ECO:0007669"/>
    <property type="project" value="UniProtKB-SubCell"/>
</dbReference>
<dbReference type="CDD" id="cd23509">
    <property type="entry name" value="Gnk2-like"/>
    <property type="match status" value="1"/>
</dbReference>
<reference evidence="22" key="2">
    <citation type="submission" date="2025-08" db="UniProtKB">
        <authorList>
            <consortium name="RefSeq"/>
        </authorList>
    </citation>
    <scope>IDENTIFICATION</scope>
    <source>
        <tissue evidence="22">Leaf</tissue>
    </source>
</reference>
<dbReference type="InterPro" id="IPR052059">
    <property type="entry name" value="CR_Ser/Thr_kinase"/>
</dbReference>
<evidence type="ECO:0000256" key="10">
    <source>
        <dbReference type="ARBA" id="ARBA00022741"/>
    </source>
</evidence>
<dbReference type="Gene3D" id="3.30.430.20">
    <property type="entry name" value="Gnk2 domain, C-X8-C-X2-C motif"/>
    <property type="match status" value="1"/>
</dbReference>
<dbReference type="AlphaFoldDB" id="A0A1U7UZZ4"/>
<keyword evidence="5" id="KW-0723">Serine/threonine-protein kinase</keyword>
<reference evidence="21" key="1">
    <citation type="journal article" date="2013" name="Genome Biol.">
        <title>Reference genomes and transcriptomes of Nicotiana sylvestris and Nicotiana tomentosiformis.</title>
        <authorList>
            <person name="Sierro N."/>
            <person name="Battey J.N."/>
            <person name="Ouadi S."/>
            <person name="Bovet L."/>
            <person name="Goepfert S."/>
            <person name="Bakaher N."/>
            <person name="Peitsch M.C."/>
            <person name="Ivanov N.V."/>
        </authorList>
    </citation>
    <scope>NUCLEOTIDE SEQUENCE [LARGE SCALE GENOMIC DNA]</scope>
</reference>
<evidence type="ECO:0000256" key="16">
    <source>
        <dbReference type="ARBA" id="ARBA00023180"/>
    </source>
</evidence>